<sequence length="54" mass="5945">MAAVKLFELDKLSSGRAAQLAGMSRVEFLTILGRYQVSPFSLTTEQLEQDIVNA</sequence>
<proteinExistence type="predicted"/>
<dbReference type="Pfam" id="PF03683">
    <property type="entry name" value="UPF0175"/>
    <property type="match status" value="1"/>
</dbReference>
<name>A0A0K1S2H8_9CHRO</name>
<dbReference type="InterPro" id="IPR005368">
    <property type="entry name" value="UPF0175"/>
</dbReference>
<dbReference type="PATRIC" id="fig|1638788.3.peg.3379"/>
<dbReference type="Proteomes" id="UP000068167">
    <property type="component" value="Chromosome"/>
</dbReference>
<dbReference type="AlphaFoldDB" id="A0A0K1S2H8"/>
<reference evidence="1 2" key="1">
    <citation type="journal article" date="2016" name="Stand. Genomic Sci.">
        <title>Complete genome sequence and genomic characterization of Microcystis panniformis FACHB 1757 by third-generation sequencing.</title>
        <authorList>
            <person name="Zhang J.Y."/>
            <person name="Guan R."/>
            <person name="Zhang H.J."/>
            <person name="Li H."/>
            <person name="Xiao P."/>
            <person name="Yu G.L."/>
            <person name="Du L."/>
            <person name="Cao D.M."/>
            <person name="Zhu B.C."/>
            <person name="Li R.H."/>
            <person name="Lu Z.H."/>
        </authorList>
    </citation>
    <scope>NUCLEOTIDE SEQUENCE [LARGE SCALE GENOMIC DNA]</scope>
    <source>
        <strain evidence="1 2">FACHB-1757</strain>
    </source>
</reference>
<accession>A0A0K1S2H8</accession>
<evidence type="ECO:0000313" key="2">
    <source>
        <dbReference type="Proteomes" id="UP000068167"/>
    </source>
</evidence>
<evidence type="ECO:0000313" key="1">
    <source>
        <dbReference type="EMBL" id="AKV68359.1"/>
    </source>
</evidence>
<dbReference type="EMBL" id="CP011339">
    <property type="protein sequence ID" value="AKV68359.1"/>
    <property type="molecule type" value="Genomic_DNA"/>
</dbReference>
<organism evidence="1 2">
    <name type="scientific">Microcystis panniformis FACHB-1757</name>
    <dbReference type="NCBI Taxonomy" id="1638788"/>
    <lineage>
        <taxon>Bacteria</taxon>
        <taxon>Bacillati</taxon>
        <taxon>Cyanobacteriota</taxon>
        <taxon>Cyanophyceae</taxon>
        <taxon>Oscillatoriophycideae</taxon>
        <taxon>Chroococcales</taxon>
        <taxon>Microcystaceae</taxon>
        <taxon>Microcystis</taxon>
    </lineage>
</organism>
<keyword evidence="2" id="KW-1185">Reference proteome</keyword>
<dbReference type="KEGG" id="mpk:VL20_3352"/>
<gene>
    <name evidence="1" type="ORF">VL20_3352</name>
</gene>
<protein>
    <submittedName>
        <fullName evidence="1">Uncharacterized protein</fullName>
    </submittedName>
</protein>